<protein>
    <recommendedName>
        <fullName evidence="4">DUF1917-domain-containing protein</fullName>
    </recommendedName>
</protein>
<reference evidence="3" key="1">
    <citation type="journal article" date="2023" name="Mol. Phylogenet. Evol.">
        <title>Genome-scale phylogeny and comparative genomics of the fungal order Sordariales.</title>
        <authorList>
            <person name="Hensen N."/>
            <person name="Bonometti L."/>
            <person name="Westerberg I."/>
            <person name="Brannstrom I.O."/>
            <person name="Guillou S."/>
            <person name="Cros-Aarteil S."/>
            <person name="Calhoun S."/>
            <person name="Haridas S."/>
            <person name="Kuo A."/>
            <person name="Mondo S."/>
            <person name="Pangilinan J."/>
            <person name="Riley R."/>
            <person name="LaButti K."/>
            <person name="Andreopoulos B."/>
            <person name="Lipzen A."/>
            <person name="Chen C."/>
            <person name="Yan M."/>
            <person name="Daum C."/>
            <person name="Ng V."/>
            <person name="Clum A."/>
            <person name="Steindorff A."/>
            <person name="Ohm R.A."/>
            <person name="Martin F."/>
            <person name="Silar P."/>
            <person name="Natvig D.O."/>
            <person name="Lalanne C."/>
            <person name="Gautier V."/>
            <person name="Ament-Velasquez S.L."/>
            <person name="Kruys A."/>
            <person name="Hutchinson M.I."/>
            <person name="Powell A.J."/>
            <person name="Barry K."/>
            <person name="Miller A.N."/>
            <person name="Grigoriev I.V."/>
            <person name="Debuchy R."/>
            <person name="Gladieux P."/>
            <person name="Hiltunen Thoren M."/>
            <person name="Johannesson H."/>
        </authorList>
    </citation>
    <scope>NUCLEOTIDE SEQUENCE [LARGE SCALE GENOMIC DNA]</scope>
    <source>
        <strain evidence="3">CBS 340.73</strain>
    </source>
</reference>
<evidence type="ECO:0000313" key="3">
    <source>
        <dbReference type="Proteomes" id="UP001303473"/>
    </source>
</evidence>
<dbReference type="PANTHER" id="PTHR31977">
    <property type="entry name" value="UPF0696 PROTEIN C11ORF68"/>
    <property type="match status" value="1"/>
</dbReference>
<dbReference type="Pfam" id="PF08939">
    <property type="entry name" value="Bles03"/>
    <property type="match status" value="1"/>
</dbReference>
<dbReference type="PANTHER" id="PTHR31977:SF1">
    <property type="entry name" value="UPF0696 PROTEIN C11ORF68"/>
    <property type="match status" value="1"/>
</dbReference>
<dbReference type="SUPFAM" id="SSF55418">
    <property type="entry name" value="eIF4e-like"/>
    <property type="match status" value="1"/>
</dbReference>
<sequence length="299" mass="33424">MDSDSDFYGDEETVSKLEARVADFDPTQVHSIKQESSSLIIPNILLKRSSSPSPSPSKQPRLHNRFADKPGCWRVNHETLDEFLLRLPPSTTQPVGSNADSWIWAANPYLSPGSSPSPDLPSFREGGRARLALLSAFNTHCKSTPGKPRLAIRRELDRARDDAVGDLRALAVRCNVVAGKWMLFVDSSSAEVDSVWEAVARATANNELGIGAKVEPCSLAVIKERLVVVYTRDFRDIDDIGRVLEKLRELGLVRFNSGKQIYYKSDAWTELGIYGNNEWGIKASMYSSDEMFQYIRSKR</sequence>
<dbReference type="Proteomes" id="UP001303473">
    <property type="component" value="Unassembled WGS sequence"/>
</dbReference>
<comment type="caution">
    <text evidence="2">The sequence shown here is derived from an EMBL/GenBank/DDBJ whole genome shotgun (WGS) entry which is preliminary data.</text>
</comment>
<dbReference type="InterPro" id="IPR023398">
    <property type="entry name" value="TIF_eIF4e-like"/>
</dbReference>
<dbReference type="InterPro" id="IPR015034">
    <property type="entry name" value="Bles03"/>
</dbReference>
<organism evidence="2 3">
    <name type="scientific">Diplogelasinospora grovesii</name>
    <dbReference type="NCBI Taxonomy" id="303347"/>
    <lineage>
        <taxon>Eukaryota</taxon>
        <taxon>Fungi</taxon>
        <taxon>Dikarya</taxon>
        <taxon>Ascomycota</taxon>
        <taxon>Pezizomycotina</taxon>
        <taxon>Sordariomycetes</taxon>
        <taxon>Sordariomycetidae</taxon>
        <taxon>Sordariales</taxon>
        <taxon>Diplogelasinosporaceae</taxon>
        <taxon>Diplogelasinospora</taxon>
    </lineage>
</organism>
<gene>
    <name evidence="2" type="ORF">QBC46DRAFT_394011</name>
</gene>
<dbReference type="EMBL" id="MU853869">
    <property type="protein sequence ID" value="KAK3936897.1"/>
    <property type="molecule type" value="Genomic_DNA"/>
</dbReference>
<proteinExistence type="inferred from homology"/>
<keyword evidence="3" id="KW-1185">Reference proteome</keyword>
<name>A0AAN6N3V3_9PEZI</name>
<comment type="similarity">
    <text evidence="1">Belongs to the UPF0696 family.</text>
</comment>
<evidence type="ECO:0000256" key="1">
    <source>
        <dbReference type="ARBA" id="ARBA00010568"/>
    </source>
</evidence>
<evidence type="ECO:0008006" key="4">
    <source>
        <dbReference type="Google" id="ProtNLM"/>
    </source>
</evidence>
<dbReference type="Gene3D" id="3.30.760.10">
    <property type="entry name" value="RNA Cap, Translation Initiation Factor Eif4e"/>
    <property type="match status" value="1"/>
</dbReference>
<dbReference type="AlphaFoldDB" id="A0AAN6N3V3"/>
<evidence type="ECO:0000313" key="2">
    <source>
        <dbReference type="EMBL" id="KAK3936897.1"/>
    </source>
</evidence>
<accession>A0AAN6N3V3</accession>